<dbReference type="HAMAP" id="MF_01309_B">
    <property type="entry name" value="Ribosomal_uS3_B"/>
    <property type="match status" value="1"/>
</dbReference>
<evidence type="ECO:0000256" key="4">
    <source>
        <dbReference type="ARBA" id="ARBA00035154"/>
    </source>
</evidence>
<dbReference type="InterPro" id="IPR005704">
    <property type="entry name" value="Ribosomal_uS3_bac-typ"/>
</dbReference>
<sequence length="232" mass="26586">MGQKVHPLGLRIGITQQHRSNWFAKPVNYPRLVLEDQLLRSYILDKYSKANIVSVIINRHHTTQHIETKEAIDVVEISIHSAVPGKILDRSNAQNTIAELKNELEKLCQKNRIKQKLPKIQLVLNVFKVENPYSEASVIADYLIQQLEQRVAFRSALKKSLNRTRLAKLKGIKIQISGRLNGAEIARTEWVRKGRVPLQTLRADIDYVYKTAKTIYGILGIKVWTFKGEKTS</sequence>
<protein>
    <recommendedName>
        <fullName evidence="4 5">Small ribosomal subunit protein uS3c</fullName>
    </recommendedName>
</protein>
<keyword evidence="2 5" id="KW-0689">Ribosomal protein</keyword>
<evidence type="ECO:0000313" key="10">
    <source>
        <dbReference type="EMBL" id="AWX53366.1"/>
    </source>
</evidence>
<dbReference type="EMBL" id="MG721810">
    <property type="protein sequence ID" value="AWX53366.1"/>
    <property type="molecule type" value="Genomic_DNA"/>
</dbReference>
<dbReference type="AlphaFoldDB" id="A0A2Z4MA52"/>
<dbReference type="PANTHER" id="PTHR11760">
    <property type="entry name" value="30S/40S RIBOSOMAL PROTEIN S3"/>
    <property type="match status" value="1"/>
</dbReference>
<dbReference type="PANTHER" id="PTHR11760:SF19">
    <property type="entry name" value="SMALL RIBOSOMAL SUBUNIT PROTEIN US3C"/>
    <property type="match status" value="1"/>
</dbReference>
<dbReference type="InterPro" id="IPR001351">
    <property type="entry name" value="Ribosomal_uS3_C"/>
</dbReference>
<accession>A0A2Z4MA52</accession>
<keyword evidence="7 10" id="KW-0934">Plastid</keyword>
<keyword evidence="3 5" id="KW-0687">Ribonucleoprotein</keyword>
<dbReference type="InterPro" id="IPR057258">
    <property type="entry name" value="Ribosomal_uS3"/>
</dbReference>
<evidence type="ECO:0000256" key="2">
    <source>
        <dbReference type="ARBA" id="ARBA00022980"/>
    </source>
</evidence>
<dbReference type="Gene3D" id="3.30.1140.32">
    <property type="entry name" value="Ribosomal protein S3, C-terminal domain"/>
    <property type="match status" value="1"/>
</dbReference>
<geneLocation type="chloroplast" evidence="10"/>
<dbReference type="InterPro" id="IPR036419">
    <property type="entry name" value="Ribosomal_S3_C_sf"/>
</dbReference>
<comment type="subunit">
    <text evidence="5 7">Part of the 30S ribosomal subunit.</text>
</comment>
<name>A0A2Z4MA52_9CHLO</name>
<dbReference type="PROSITE" id="PS00548">
    <property type="entry name" value="RIBOSOMAL_S3"/>
    <property type="match status" value="1"/>
</dbReference>
<dbReference type="SUPFAM" id="SSF54814">
    <property type="entry name" value="Prokaryotic type KH domain (KH-domain type II)"/>
    <property type="match status" value="1"/>
</dbReference>
<dbReference type="CDD" id="cd02412">
    <property type="entry name" value="KH-II_30S_S3"/>
    <property type="match status" value="1"/>
</dbReference>
<comment type="subcellular location">
    <subcellularLocation>
        <location evidence="5 7">Plastid</location>
        <location evidence="5 7">Chloroplast</location>
    </subcellularLocation>
</comment>
<evidence type="ECO:0000256" key="5">
    <source>
        <dbReference type="HAMAP-Rule" id="MF_01309"/>
    </source>
</evidence>
<dbReference type="Gene3D" id="3.30.300.20">
    <property type="match status" value="1"/>
</dbReference>
<dbReference type="GO" id="GO:0022627">
    <property type="term" value="C:cytosolic small ribosomal subunit"/>
    <property type="evidence" value="ECO:0007669"/>
    <property type="project" value="TreeGrafter"/>
</dbReference>
<evidence type="ECO:0000256" key="7">
    <source>
        <dbReference type="RuleBase" id="RU003626"/>
    </source>
</evidence>
<dbReference type="InterPro" id="IPR018280">
    <property type="entry name" value="Ribosomal_uS3_CS"/>
</dbReference>
<dbReference type="SUPFAM" id="SSF54821">
    <property type="entry name" value="Ribosomal protein S3 C-terminal domain"/>
    <property type="match status" value="1"/>
</dbReference>
<evidence type="ECO:0000256" key="3">
    <source>
        <dbReference type="ARBA" id="ARBA00023274"/>
    </source>
</evidence>
<dbReference type="InterPro" id="IPR009019">
    <property type="entry name" value="KH_sf_prok-type"/>
</dbReference>
<keyword evidence="8" id="KW-0175">Coiled coil</keyword>
<feature type="domain" description="Small ribosomal subunit protein uS3 C-terminal" evidence="9">
    <location>
        <begin position="145"/>
        <end position="224"/>
    </location>
</feature>
<comment type="similarity">
    <text evidence="1 5 6">Belongs to the universal ribosomal protein uS3 family.</text>
</comment>
<dbReference type="NCBIfam" id="TIGR01009">
    <property type="entry name" value="rpsC_bact"/>
    <property type="match status" value="1"/>
</dbReference>
<dbReference type="GO" id="GO:0006412">
    <property type="term" value="P:translation"/>
    <property type="evidence" value="ECO:0007669"/>
    <property type="project" value="UniProtKB-UniRule"/>
</dbReference>
<organism evidence="10">
    <name type="scientific">Halochlorococcum sp. NIES-1838</name>
    <dbReference type="NCBI Taxonomy" id="2249730"/>
    <lineage>
        <taxon>Eukaryota</taxon>
        <taxon>Viridiplantae</taxon>
        <taxon>Chlorophyta</taxon>
        <taxon>core chlorophytes</taxon>
        <taxon>Ulvophyceae</taxon>
        <taxon>Chlorocystidales</taxon>
        <taxon>Chlorocystidaceae</taxon>
        <taxon>Halochlorococcum</taxon>
    </lineage>
</organism>
<dbReference type="GO" id="GO:0003735">
    <property type="term" value="F:structural constituent of ribosome"/>
    <property type="evidence" value="ECO:0007669"/>
    <property type="project" value="InterPro"/>
</dbReference>
<evidence type="ECO:0000256" key="1">
    <source>
        <dbReference type="ARBA" id="ARBA00010761"/>
    </source>
</evidence>
<reference evidence="10" key="1">
    <citation type="submission" date="2017-12" db="EMBL/GenBank/DDBJ databases">
        <title>Resolution of core Chlorophyta phylogeny using heterogeneous models with AT-rich chloroplast sequence data.</title>
        <authorList>
            <person name="Fang L."/>
        </authorList>
    </citation>
    <scope>NUCLEOTIDE SEQUENCE</scope>
</reference>
<proteinExistence type="inferred from homology"/>
<dbReference type="GO" id="GO:0009507">
    <property type="term" value="C:chloroplast"/>
    <property type="evidence" value="ECO:0007669"/>
    <property type="project" value="UniProtKB-SubCell"/>
</dbReference>
<feature type="coiled-coil region" evidence="8">
    <location>
        <begin position="90"/>
        <end position="117"/>
    </location>
</feature>
<evidence type="ECO:0000256" key="6">
    <source>
        <dbReference type="RuleBase" id="RU003624"/>
    </source>
</evidence>
<dbReference type="Pfam" id="PF00189">
    <property type="entry name" value="Ribosomal_S3_C"/>
    <property type="match status" value="1"/>
</dbReference>
<gene>
    <name evidence="5 10" type="primary">rps3</name>
</gene>
<keyword evidence="7 10" id="KW-0150">Chloroplast</keyword>
<evidence type="ECO:0000256" key="8">
    <source>
        <dbReference type="SAM" id="Coils"/>
    </source>
</evidence>
<evidence type="ECO:0000259" key="9">
    <source>
        <dbReference type="Pfam" id="PF00189"/>
    </source>
</evidence>
<dbReference type="InterPro" id="IPR015946">
    <property type="entry name" value="KH_dom-like_a/b"/>
</dbReference>
<dbReference type="GO" id="GO:0003723">
    <property type="term" value="F:RNA binding"/>
    <property type="evidence" value="ECO:0007669"/>
    <property type="project" value="InterPro"/>
</dbReference>